<protein>
    <recommendedName>
        <fullName evidence="1">Sld7 C-terminal domain-containing protein</fullName>
    </recommendedName>
</protein>
<organism evidence="2 3">
    <name type="scientific">Komagataella phaffii (strain GS115 / ATCC 20864)</name>
    <name type="common">Yeast</name>
    <name type="synonym">Pichia pastoris</name>
    <dbReference type="NCBI Taxonomy" id="644223"/>
    <lineage>
        <taxon>Eukaryota</taxon>
        <taxon>Fungi</taxon>
        <taxon>Dikarya</taxon>
        <taxon>Ascomycota</taxon>
        <taxon>Saccharomycotina</taxon>
        <taxon>Pichiomycetes</taxon>
        <taxon>Pichiales</taxon>
        <taxon>Pichiaceae</taxon>
        <taxon>Komagataella</taxon>
    </lineage>
</organism>
<dbReference type="Proteomes" id="UP000000314">
    <property type="component" value="Chromosome 1"/>
</dbReference>
<evidence type="ECO:0000259" key="1">
    <source>
        <dbReference type="Pfam" id="PF18596"/>
    </source>
</evidence>
<sequence>MPNINVELGPKQKLIPPRIATDILSLECSSLNIDVPTKSFFLQGFAQISRVSPWLIVEEPFTIFTRDEPTKRFFKWMISVTKFIGKKSIRGLLLSTGSVTNSPVLMVYLEKQAERVIVRGIHVQADNKFIQTVQDFSRYHSDEHRGKIVFADTIVKAPSTTADDPLERMLKKKTDPVTPKPIMPATSPSKDPVTFNSNIRKLIEKVILSEFRLRQIFKSTLTATEYKSLYTHTHRATVFSFRNYIKDLKTPSLEKIQSVVSDLLNIFTEEPR</sequence>
<feature type="domain" description="Sld7 C-terminal" evidence="1">
    <location>
        <begin position="197"/>
        <end position="268"/>
    </location>
</feature>
<dbReference type="GeneID" id="8196933"/>
<dbReference type="InParanoid" id="C4QXX1"/>
<dbReference type="OrthoDB" id="4096641at2759"/>
<dbReference type="SMR" id="C4QXX1"/>
<evidence type="ECO:0000313" key="3">
    <source>
        <dbReference type="Proteomes" id="UP000000314"/>
    </source>
</evidence>
<dbReference type="EMBL" id="FN392319">
    <property type="protein sequence ID" value="CAY68094.1"/>
    <property type="molecule type" value="Genomic_DNA"/>
</dbReference>
<proteinExistence type="predicted"/>
<keyword evidence="3" id="KW-1185">Reference proteome</keyword>
<dbReference type="InterPro" id="IPR041260">
    <property type="entry name" value="Sld7_C"/>
</dbReference>
<reference evidence="2 3" key="1">
    <citation type="journal article" date="2009" name="Nat. Biotechnol.">
        <title>Genome sequence of the recombinant protein production host Pichia pastoris.</title>
        <authorList>
            <person name="De Schutter K."/>
            <person name="Lin Y.C."/>
            <person name="Tiels P."/>
            <person name="Van Hecke A."/>
            <person name="Glinka S."/>
            <person name="Weber-Lehmann J."/>
            <person name="Rouze P."/>
            <person name="Van de Peer Y."/>
            <person name="Callewaert N."/>
        </authorList>
    </citation>
    <scope>NUCLEOTIDE SEQUENCE [LARGE SCALE GENOMIC DNA]</scope>
    <source>
        <strain evidence="3">GS115 / ATCC 20864</strain>
    </source>
</reference>
<dbReference type="RefSeq" id="XP_002490375.1">
    <property type="nucleotide sequence ID" value="XM_002490330.1"/>
</dbReference>
<accession>C4QXX1</accession>
<dbReference type="Pfam" id="PF18596">
    <property type="entry name" value="Sld7_C"/>
    <property type="match status" value="1"/>
</dbReference>
<dbReference type="AlphaFoldDB" id="C4QXX1"/>
<gene>
    <name evidence="2" type="ordered locus">PAS_chr1-4_0261</name>
</gene>
<name>C4QXX1_KOMPG</name>
<dbReference type="KEGG" id="ppa:PAS_chr1-4_0261"/>
<evidence type="ECO:0000313" key="2">
    <source>
        <dbReference type="EMBL" id="CAY68094.1"/>
    </source>
</evidence>
<dbReference type="HOGENOM" id="CLU_1023470_0_0_1"/>